<accession>A0A9P1M4U5</accession>
<dbReference type="AlphaFoldDB" id="A0A9P1M4U5"/>
<reference evidence="2" key="1">
    <citation type="submission" date="2022-10" db="EMBL/GenBank/DDBJ databases">
        <authorList>
            <person name="Chen Y."/>
            <person name="Dougan E. K."/>
            <person name="Chan C."/>
            <person name="Rhodes N."/>
            <person name="Thang M."/>
        </authorList>
    </citation>
    <scope>NUCLEOTIDE SEQUENCE</scope>
</reference>
<evidence type="ECO:0000313" key="3">
    <source>
        <dbReference type="EMBL" id="CAL1172090.1"/>
    </source>
</evidence>
<feature type="region of interest" description="Disordered" evidence="1">
    <location>
        <begin position="341"/>
        <end position="380"/>
    </location>
</feature>
<evidence type="ECO:0000256" key="1">
    <source>
        <dbReference type="SAM" id="MobiDB-lite"/>
    </source>
</evidence>
<dbReference type="EMBL" id="CAMXCT020006711">
    <property type="protein sequence ID" value="CAL1172090.1"/>
    <property type="molecule type" value="Genomic_DNA"/>
</dbReference>
<evidence type="ECO:0000313" key="4">
    <source>
        <dbReference type="Proteomes" id="UP001152797"/>
    </source>
</evidence>
<feature type="compositionally biased region" description="Low complexity" evidence="1">
    <location>
        <begin position="109"/>
        <end position="120"/>
    </location>
</feature>
<sequence>MATDTSRLWSCETLAHGIDFLNQEALKAGEEENLLEAMIKDSSWGNGRCNCGDTAGLQVVEWCATDSQVEAALNTQSGSVPTEQPPVTPKTLVPFTPTSPGESVEPRVEPNAPEAEALAEQKTSEDKEPQAAKPVATPARAGAAVDSSQSAQPANPPKTALPSKPKRKNVYDGMEEFYVVVKEKGTREHELSQEEIKKKVKGLEEDEAPHLAPDAFEALGQMEERNAAIAAEPLDQGSQVEETKKKFRKFLESMIQKGGKIRQLVREISEIYSKSDLLQKLCPQSMSKRQLEDELQKLDSQYDACNAVMAAGEVGGFSDEWGAKLNAKKYEKKDTDLVGAPVKKEKKEKREKEKREKKSKSSKRKTGEAEAETKTPTRKALTKDIGEGVCASIVPGVQAHFIHHEPICTTRPMKRKGHFHGQCPWGVDGRPPMTAWQMEMVDFVGLKNFHVNFSATGKTGSKNVRLGGDTVNTDMVDGASSCRGAIRAAHGVVRDIGQEAAKSSRGLLELSRCSQKNSERDVERVSRQYKLQLPVPMRELQKSPGVRYMGTFHVIALEDWMQFIVDHNLFHILCGLNQPDHKRERAILREFWKLYRAANPNHQMWDMIDRHNIQLSRLAPMLLHGDEGRGRKKMPFLITSYHSMIGFGTTLANEQRKQRLYLQLRLNYSGSSHTTRMISGCLPKMTKDEVALKDLLSFTAGDCMRTFQTGVANQEGERYHAICLNAVGDWMWLAKAANLQRSFANVPKQALVPTSVPKGICHYCHAGQTNYDFEDLGFNPAWKRTMFLPGDQPWKSRPALLDLPHDPSKPAAFFSFDIWHAFHLGLGKVFVASALACISDLFRGTNIDARFLELTDLYLQWCDENRTPAYIIGITKETCGWFDRKTYPNGQWHKGHITTTLLRFLESWFSKNDVSQDAILSCCKDATLCVNRCFHRMYASDLWLERDLARSIGGDGMEFLCQFQRLAHESFNQGKALFPYLPKTHIVHHTMLECCDTVCTTLSPLAFGVQVDEDFIGKKSRLARRVAPTQVILRVLQRSLQVAYAYWHEAGFIKG</sequence>
<organism evidence="2">
    <name type="scientific">Cladocopium goreaui</name>
    <dbReference type="NCBI Taxonomy" id="2562237"/>
    <lineage>
        <taxon>Eukaryota</taxon>
        <taxon>Sar</taxon>
        <taxon>Alveolata</taxon>
        <taxon>Dinophyceae</taxon>
        <taxon>Suessiales</taxon>
        <taxon>Symbiodiniaceae</taxon>
        <taxon>Cladocopium</taxon>
    </lineage>
</organism>
<name>A0A9P1M4U5_9DINO</name>
<dbReference type="EMBL" id="CAMXCT010006711">
    <property type="protein sequence ID" value="CAI4018715.1"/>
    <property type="molecule type" value="Genomic_DNA"/>
</dbReference>
<proteinExistence type="predicted"/>
<keyword evidence="4" id="KW-1185">Reference proteome</keyword>
<feature type="region of interest" description="Disordered" evidence="1">
    <location>
        <begin position="76"/>
        <end position="168"/>
    </location>
</feature>
<comment type="caution">
    <text evidence="2">The sequence shown here is derived from an EMBL/GenBank/DDBJ whole genome shotgun (WGS) entry which is preliminary data.</text>
</comment>
<dbReference type="Proteomes" id="UP001152797">
    <property type="component" value="Unassembled WGS sequence"/>
</dbReference>
<protein>
    <submittedName>
        <fullName evidence="2">Uncharacterized protein</fullName>
    </submittedName>
</protein>
<feature type="compositionally biased region" description="Basic and acidic residues" evidence="1">
    <location>
        <begin position="365"/>
        <end position="380"/>
    </location>
</feature>
<evidence type="ECO:0000313" key="2">
    <source>
        <dbReference type="EMBL" id="CAI4018715.1"/>
    </source>
</evidence>
<dbReference type="EMBL" id="CAMXCT030006711">
    <property type="protein sequence ID" value="CAL4806027.1"/>
    <property type="molecule type" value="Genomic_DNA"/>
</dbReference>
<gene>
    <name evidence="2" type="ORF">C1SCF055_LOCUS43259</name>
</gene>
<reference evidence="3" key="2">
    <citation type="submission" date="2024-04" db="EMBL/GenBank/DDBJ databases">
        <authorList>
            <person name="Chen Y."/>
            <person name="Shah S."/>
            <person name="Dougan E. K."/>
            <person name="Thang M."/>
            <person name="Chan C."/>
        </authorList>
    </citation>
    <scope>NUCLEOTIDE SEQUENCE [LARGE SCALE GENOMIC DNA]</scope>
</reference>
<feature type="compositionally biased region" description="Basic and acidic residues" evidence="1">
    <location>
        <begin position="341"/>
        <end position="356"/>
    </location>
</feature>